<dbReference type="GO" id="GO:0003677">
    <property type="term" value="F:DNA binding"/>
    <property type="evidence" value="ECO:0007669"/>
    <property type="project" value="InterPro"/>
</dbReference>
<keyword evidence="3" id="KW-1185">Reference proteome</keyword>
<dbReference type="Proteomes" id="UP000029431">
    <property type="component" value="Chromosome"/>
</dbReference>
<dbReference type="EMBL" id="CP003355">
    <property type="protein sequence ID" value="AHD04261.1"/>
    <property type="molecule type" value="Genomic_DNA"/>
</dbReference>
<dbReference type="AlphaFoldDB" id="V9W053"/>
<dbReference type="GO" id="GO:0006313">
    <property type="term" value="P:DNA transposition"/>
    <property type="evidence" value="ECO:0007669"/>
    <property type="project" value="InterPro"/>
</dbReference>
<dbReference type="HOGENOM" id="CLU_2194322_0_0_9"/>
<sequence length="108" mass="12756">MMAGLNLAESTSGKKKGQVVISKRGRRQLRKYLYLAVMNLVAHHPSFKEWHRHNVEIRQMKKHRSVFKLIGKLARSQDFKKIRRIEFLLLKGLDPFTEHDRPPLLEQV</sequence>
<accession>V9W053</accession>
<organism evidence="2 3">
    <name type="scientific">Paenibacillus larvae subsp. larvae DSM 25430</name>
    <dbReference type="NCBI Taxonomy" id="697284"/>
    <lineage>
        <taxon>Bacteria</taxon>
        <taxon>Bacillati</taxon>
        <taxon>Bacillota</taxon>
        <taxon>Bacilli</taxon>
        <taxon>Bacillales</taxon>
        <taxon>Paenibacillaceae</taxon>
        <taxon>Paenibacillus</taxon>
    </lineage>
</organism>
<dbReference type="InterPro" id="IPR003346">
    <property type="entry name" value="Transposase_20"/>
</dbReference>
<evidence type="ECO:0000313" key="2">
    <source>
        <dbReference type="EMBL" id="AHD04261.1"/>
    </source>
</evidence>
<dbReference type="GO" id="GO:0004803">
    <property type="term" value="F:transposase activity"/>
    <property type="evidence" value="ECO:0007669"/>
    <property type="project" value="InterPro"/>
</dbReference>
<reference evidence="2 3" key="1">
    <citation type="journal article" date="2014" name="PLoS ONE">
        <title>How to Kill the Honey Bee Larva: Genomic Potential and Virulence Mechanisms of Paenibacillus larvae.</title>
        <authorList>
            <person name="Djukic M."/>
            <person name="Brzuszkiewicz E."/>
            <person name="Funfhaus A."/>
            <person name="Voss J."/>
            <person name="Gollnow K."/>
            <person name="Poppinga L."/>
            <person name="Liesegang H."/>
            <person name="Garcia-Gonzalez E."/>
            <person name="Genersch E."/>
            <person name="Daniel R."/>
        </authorList>
    </citation>
    <scope>NUCLEOTIDE SEQUENCE [LARGE SCALE GENOMIC DNA]</scope>
    <source>
        <strain evidence="2 3">DSM 25430</strain>
    </source>
</reference>
<proteinExistence type="predicted"/>
<evidence type="ECO:0000259" key="1">
    <source>
        <dbReference type="Pfam" id="PF02371"/>
    </source>
</evidence>
<dbReference type="KEGG" id="plv:ERIC2_c04040"/>
<evidence type="ECO:0000313" key="3">
    <source>
        <dbReference type="Proteomes" id="UP000029431"/>
    </source>
</evidence>
<name>V9W053_9BACL</name>
<feature type="domain" description="Transposase IS116/IS110/IS902 C-terminal" evidence="1">
    <location>
        <begin position="2"/>
        <end position="50"/>
    </location>
</feature>
<dbReference type="eggNOG" id="COG3547">
    <property type="taxonomic scope" value="Bacteria"/>
</dbReference>
<gene>
    <name evidence="2" type="ORF">ERIC2_c04040</name>
</gene>
<protein>
    <submittedName>
        <fullName evidence="2">Transposase</fullName>
    </submittedName>
</protein>
<dbReference type="Pfam" id="PF02371">
    <property type="entry name" value="Transposase_20"/>
    <property type="match status" value="1"/>
</dbReference>